<comment type="similarity">
    <text evidence="1">Belongs to the methyltransferase superfamily.</text>
</comment>
<evidence type="ECO:0000256" key="2">
    <source>
        <dbReference type="ARBA" id="ARBA00022603"/>
    </source>
</evidence>
<keyword evidence="2 7" id="KW-0489">Methyltransferase</keyword>
<dbReference type="GO" id="GO:0052729">
    <property type="term" value="F:dimethylglycine N-methyltransferase activity"/>
    <property type="evidence" value="ECO:0007669"/>
    <property type="project" value="UniProtKB-ARBA"/>
</dbReference>
<feature type="domain" description="Methyltransferase type 11" evidence="6">
    <location>
        <begin position="73"/>
        <end position="171"/>
    </location>
</feature>
<gene>
    <name evidence="7" type="ORF">FHR34_006848</name>
</gene>
<dbReference type="Gene3D" id="3.40.50.150">
    <property type="entry name" value="Vaccinia Virus protein VP39"/>
    <property type="match status" value="1"/>
</dbReference>
<dbReference type="PANTHER" id="PTHR44068">
    <property type="entry name" value="ZGC:194242"/>
    <property type="match status" value="1"/>
</dbReference>
<proteinExistence type="inferred from homology"/>
<dbReference type="SUPFAM" id="SSF53335">
    <property type="entry name" value="S-adenosyl-L-methionine-dependent methyltransferases"/>
    <property type="match status" value="1"/>
</dbReference>
<comment type="pathway">
    <text evidence="5">Amine and polyamine biosynthesis; betaine biosynthesis via glycine pathway; betaine from glycine: step 3/3.</text>
</comment>
<dbReference type="FunFam" id="3.40.50.150:FF:000461">
    <property type="entry name" value="Sarcosine/dimethylglycine N-methyltransferase"/>
    <property type="match status" value="1"/>
</dbReference>
<keyword evidence="3 7" id="KW-0808">Transferase</keyword>
<dbReference type="EC" id="2.1.1.157" evidence="7"/>
<evidence type="ECO:0000313" key="8">
    <source>
        <dbReference type="Proteomes" id="UP000540506"/>
    </source>
</evidence>
<reference evidence="7 8" key="1">
    <citation type="submission" date="2020-08" db="EMBL/GenBank/DDBJ databases">
        <title>Sequencing the genomes of 1000 actinobacteria strains.</title>
        <authorList>
            <person name="Klenk H.-P."/>
        </authorList>
    </citation>
    <scope>NUCLEOTIDE SEQUENCE [LARGE SCALE GENOMIC DNA]</scope>
    <source>
        <strain evidence="7 8">DSM 41654</strain>
    </source>
</reference>
<evidence type="ECO:0000256" key="5">
    <source>
        <dbReference type="ARBA" id="ARBA00060542"/>
    </source>
</evidence>
<comment type="caution">
    <text evidence="7">The sequence shown here is derived from an EMBL/GenBank/DDBJ whole genome shotgun (WGS) entry which is preliminary data.</text>
</comment>
<accession>A0A7W7R987</accession>
<evidence type="ECO:0000256" key="4">
    <source>
        <dbReference type="ARBA" id="ARBA00022691"/>
    </source>
</evidence>
<dbReference type="InterPro" id="IPR013216">
    <property type="entry name" value="Methyltransf_11"/>
</dbReference>
<evidence type="ECO:0000259" key="6">
    <source>
        <dbReference type="Pfam" id="PF08241"/>
    </source>
</evidence>
<keyword evidence="8" id="KW-1185">Reference proteome</keyword>
<evidence type="ECO:0000313" key="7">
    <source>
        <dbReference type="EMBL" id="MBB4927753.1"/>
    </source>
</evidence>
<dbReference type="CDD" id="cd02440">
    <property type="entry name" value="AdoMet_MTases"/>
    <property type="match status" value="1"/>
</dbReference>
<keyword evidence="4" id="KW-0949">S-adenosyl-L-methionine</keyword>
<dbReference type="AlphaFoldDB" id="A0A7W7R987"/>
<dbReference type="Proteomes" id="UP000540506">
    <property type="component" value="Unassembled WGS sequence"/>
</dbReference>
<organism evidence="7 8">
    <name type="scientific">Kitasatospora kifunensis</name>
    <name type="common">Streptomyces kifunensis</name>
    <dbReference type="NCBI Taxonomy" id="58351"/>
    <lineage>
        <taxon>Bacteria</taxon>
        <taxon>Bacillati</taxon>
        <taxon>Actinomycetota</taxon>
        <taxon>Actinomycetes</taxon>
        <taxon>Kitasatosporales</taxon>
        <taxon>Streptomycetaceae</taxon>
        <taxon>Kitasatospora</taxon>
    </lineage>
</organism>
<protein>
    <submittedName>
        <fullName evidence="7">Sarcosine/dimethylglycine N-methyltransferase</fullName>
        <ecNumber evidence="7">2.1.1.157</ecNumber>
    </submittedName>
</protein>
<dbReference type="RefSeq" id="WP_184944394.1">
    <property type="nucleotide sequence ID" value="NZ_JACHJV010000002.1"/>
</dbReference>
<dbReference type="EMBL" id="JACHJV010000002">
    <property type="protein sequence ID" value="MBB4927753.1"/>
    <property type="molecule type" value="Genomic_DNA"/>
</dbReference>
<name>A0A7W7R987_KITKI</name>
<dbReference type="InterPro" id="IPR050447">
    <property type="entry name" value="Erg6_SMT_methyltransf"/>
</dbReference>
<dbReference type="PANTHER" id="PTHR44068:SF11">
    <property type="entry name" value="GERANYL DIPHOSPHATE 2-C-METHYLTRANSFERASE"/>
    <property type="match status" value="1"/>
</dbReference>
<dbReference type="GO" id="GO:0019286">
    <property type="term" value="P:glycine betaine biosynthetic process from glycine"/>
    <property type="evidence" value="ECO:0007669"/>
    <property type="project" value="UniProtKB-ARBA"/>
</dbReference>
<dbReference type="Pfam" id="PF08241">
    <property type="entry name" value="Methyltransf_11"/>
    <property type="match status" value="1"/>
</dbReference>
<dbReference type="InterPro" id="IPR029063">
    <property type="entry name" value="SAM-dependent_MTases_sf"/>
</dbReference>
<sequence length="279" mass="30672">MPADTPASATEAARRYYETGDVDGFYAVVWGGENIHTGIYTHDHESIATASRRTVERLADKSATHLGPKRTVLDLGSGYGGAARYLAGRFGCQVVALNISETQNRRHHETNLECGLADLITVTTGSFQDVPYPDSSFDLVWSQEALCHSGDRPQALAEAARVLKPDGQLIFTDLMAADDAPAEALRPVAARLGIGSFATPGFYHAQAARLGFNHVHFEDLSAHLLTHYLRLAEETARQAEELTEAVSPAYLDKLHDNLPRWIEACRNGRLRWGIYSCHR</sequence>
<dbReference type="GO" id="GO:0032259">
    <property type="term" value="P:methylation"/>
    <property type="evidence" value="ECO:0007669"/>
    <property type="project" value="UniProtKB-KW"/>
</dbReference>
<evidence type="ECO:0000256" key="3">
    <source>
        <dbReference type="ARBA" id="ARBA00022679"/>
    </source>
</evidence>
<evidence type="ECO:0000256" key="1">
    <source>
        <dbReference type="ARBA" id="ARBA00008361"/>
    </source>
</evidence>